<proteinExistence type="predicted"/>
<dbReference type="PANTHER" id="PTHR19211">
    <property type="entry name" value="ATP-BINDING TRANSPORT PROTEIN-RELATED"/>
    <property type="match status" value="1"/>
</dbReference>
<keyword evidence="2" id="KW-0547">Nucleotide-binding</keyword>
<dbReference type="SUPFAM" id="SSF52540">
    <property type="entry name" value="P-loop containing nucleoside triphosphate hydrolases"/>
    <property type="match status" value="1"/>
</dbReference>
<evidence type="ECO:0000256" key="1">
    <source>
        <dbReference type="ARBA" id="ARBA00022737"/>
    </source>
</evidence>
<evidence type="ECO:0000259" key="4">
    <source>
        <dbReference type="SMART" id="SM00382"/>
    </source>
</evidence>
<keyword evidence="1" id="KW-0677">Repeat</keyword>
<evidence type="ECO:0000313" key="6">
    <source>
        <dbReference type="Proteomes" id="UP000489961"/>
    </source>
</evidence>
<dbReference type="InterPro" id="IPR027417">
    <property type="entry name" value="P-loop_NTPase"/>
</dbReference>
<dbReference type="AlphaFoldDB" id="A0A811GDN6"/>
<dbReference type="EMBL" id="CADDTS010000048">
    <property type="protein sequence ID" value="CAB1221771.1"/>
    <property type="molecule type" value="Genomic_DNA"/>
</dbReference>
<dbReference type="GO" id="GO:0016887">
    <property type="term" value="F:ATP hydrolysis activity"/>
    <property type="evidence" value="ECO:0007669"/>
    <property type="project" value="InterPro"/>
</dbReference>
<dbReference type="Pfam" id="PF00005">
    <property type="entry name" value="ABC_tran"/>
    <property type="match status" value="1"/>
</dbReference>
<dbReference type="InterPro" id="IPR003593">
    <property type="entry name" value="AAA+_ATPase"/>
</dbReference>
<evidence type="ECO:0000313" key="5">
    <source>
        <dbReference type="EMBL" id="CAB1221771.1"/>
    </source>
</evidence>
<dbReference type="InterPro" id="IPR003439">
    <property type="entry name" value="ABC_transporter-like_ATP-bd"/>
</dbReference>
<dbReference type="SMART" id="SM00382">
    <property type="entry name" value="AAA"/>
    <property type="match status" value="1"/>
</dbReference>
<comment type="caution">
    <text evidence="5">The sequence shown here is derived from an EMBL/GenBank/DDBJ whole genome shotgun (WGS) entry which is preliminary data.</text>
</comment>
<name>A0A811GDN6_9GAMM</name>
<dbReference type="Gene3D" id="3.40.50.300">
    <property type="entry name" value="P-loop containing nucleotide triphosphate hydrolases"/>
    <property type="match status" value="1"/>
</dbReference>
<protein>
    <submittedName>
        <fullName evidence="5">Putative ABC transporter ATP-binding protein YheS</fullName>
    </submittedName>
</protein>
<reference evidence="5 6" key="1">
    <citation type="submission" date="2020-02" db="EMBL/GenBank/DDBJ databases">
        <authorList>
            <person name="Chaudhuri R."/>
        </authorList>
    </citation>
    <scope>NUCLEOTIDE SEQUENCE [LARGE SCALE GENOMIC DNA]</scope>
    <source>
        <strain evidence="5">SFB21</strain>
    </source>
</reference>
<gene>
    <name evidence="5" type="primary">yheS_2</name>
    <name evidence="5" type="ORF">SFB21_2985</name>
</gene>
<dbReference type="InterPro" id="IPR050611">
    <property type="entry name" value="ABCF"/>
</dbReference>
<sequence>MKDKQIRLETVKPQQLHFFNRSIKSSEILRNNQLVLAHGSRQKISFALKAGEKIHLQGENGVGKSSLLKLLAQHSLLQTPEILFSGCSFYLDQNFSFLKAELNAVENLKAANASVSDVEWRNLLGQLRIRGEKSQIPLGQLSGGEQLKVALLAISQSATVYDLLLLDEPENHLDIESRDILAQAIAEYKGAVILVSHDRRFIEDCKITDSFQLGHRAER</sequence>
<organism evidence="5 6">
    <name type="scientific">Acinetobacter bouvetii</name>
    <dbReference type="NCBI Taxonomy" id="202951"/>
    <lineage>
        <taxon>Bacteria</taxon>
        <taxon>Pseudomonadati</taxon>
        <taxon>Pseudomonadota</taxon>
        <taxon>Gammaproteobacteria</taxon>
        <taxon>Moraxellales</taxon>
        <taxon>Moraxellaceae</taxon>
        <taxon>Acinetobacter</taxon>
    </lineage>
</organism>
<evidence type="ECO:0000256" key="3">
    <source>
        <dbReference type="ARBA" id="ARBA00022840"/>
    </source>
</evidence>
<dbReference type="PANTHER" id="PTHR19211:SF14">
    <property type="entry name" value="ATP-BINDING CASSETTE SUB-FAMILY F MEMBER 1"/>
    <property type="match status" value="1"/>
</dbReference>
<dbReference type="Proteomes" id="UP000489961">
    <property type="component" value="Unassembled WGS sequence"/>
</dbReference>
<accession>A0A811GDN6</accession>
<keyword evidence="3 5" id="KW-0067">ATP-binding</keyword>
<dbReference type="GO" id="GO:0005524">
    <property type="term" value="F:ATP binding"/>
    <property type="evidence" value="ECO:0007669"/>
    <property type="project" value="UniProtKB-KW"/>
</dbReference>
<feature type="domain" description="AAA+ ATPase" evidence="4">
    <location>
        <begin position="50"/>
        <end position="218"/>
    </location>
</feature>
<evidence type="ECO:0000256" key="2">
    <source>
        <dbReference type="ARBA" id="ARBA00022741"/>
    </source>
</evidence>